<organism evidence="2 3">
    <name type="scientific">Patella caerulea</name>
    <name type="common">Rayed Mediterranean limpet</name>
    <dbReference type="NCBI Taxonomy" id="87958"/>
    <lineage>
        <taxon>Eukaryota</taxon>
        <taxon>Metazoa</taxon>
        <taxon>Spiralia</taxon>
        <taxon>Lophotrochozoa</taxon>
        <taxon>Mollusca</taxon>
        <taxon>Gastropoda</taxon>
        <taxon>Patellogastropoda</taxon>
        <taxon>Patelloidea</taxon>
        <taxon>Patellidae</taxon>
        <taxon>Patella</taxon>
    </lineage>
</organism>
<feature type="compositionally biased region" description="Basic residues" evidence="1">
    <location>
        <begin position="548"/>
        <end position="559"/>
    </location>
</feature>
<feature type="compositionally biased region" description="Polar residues" evidence="1">
    <location>
        <begin position="769"/>
        <end position="786"/>
    </location>
</feature>
<name>A0AAN8PX39_PATCE</name>
<comment type="caution">
    <text evidence="2">The sequence shown here is derived from an EMBL/GenBank/DDBJ whole genome shotgun (WGS) entry which is preliminary data.</text>
</comment>
<feature type="region of interest" description="Disordered" evidence="1">
    <location>
        <begin position="548"/>
        <end position="604"/>
    </location>
</feature>
<accession>A0AAN8PX39</accession>
<feature type="region of interest" description="Disordered" evidence="1">
    <location>
        <begin position="811"/>
        <end position="873"/>
    </location>
</feature>
<sequence length="970" mass="108398">MSLPTNSRRVTRFTKATPLKPWLVKYIQCNGDNQHANAVKIIECISGPDSEGNLLREVTDGEVFIKAVILGDAIKCMMEDVDEDMPSWDKALILIRKHKLKFEPSNSQKASEFVLIVEDFKVWDFLSGFDIKKDIFPCMQNASVQIKIQENWKTWREFQSIMNKTKANQNMTCDSMVGSQTMLSLLADMGQVTQSQGEVNDTQEEEPIDITNKKLSQKNDSDSVEESPHVNSDGSSGPPVIFPGPTLIDEISTSRSKSNKLQHKSSKVIDNEQPSTSGIQNLKITDISTNKNPSQTADSQEIENYNFNSVQVNALEFSCSSSSEDSLESGDNTQSKKSTKLKRRVCAKNKSNVAEKSSDEKNVNKNSEKNVLSENTDLPVKVSAENDTENEKSNVSSKSDGIKKESPLYLDLLTDFQEDSVIHVSIVIDDESFSTGDHDQSSSNIKIEMPPDSPPIIGTQAFTPQLNHPEDLICGTQPFTCQHQEPTIQETSDTTSVGPDYWIKNLPNKKSVDIISTDSSRTSVESLCHDLKNSVNCSQSNISRLFKSKAVKSKPKRSNRTTDDSIDVYQSTQNKPGSKKKIPQFPLSPIRDSEDQSSRSVIEETDENLIFDVEYEEEQRLKQLTSVSKRPNTRSNKRIMSDSEEVSPSKKSKLSSSTDKNRYSDPDSQELINISNSDLFSKNSSSKSDNSSGSDSKKTNDDSNKSHLSNTSLKEKESVELSDKVGESDEVIVISSQEILCEETVTSIEKDCVNSKKKCNKNSKMLSKTSSGLNRNLRNHSSFKNNSNEHCEKDDIVHDVVDSQDIIVISSQEMDNEGISKPHKSNLSDSENNSSIAKDNKETTSKQKDELLMSEKGSFSADSNKSQNEIEKNKTFVVKESSLNRPSSLNDEDAERMEINSDNWDKSDEPVISKAKDSGPQAKTSQKSLSFFEICSKLYEEPITDLQRKLLKFKLDKNTLEDVHRVITNN</sequence>
<reference evidence="2 3" key="1">
    <citation type="submission" date="2024-01" db="EMBL/GenBank/DDBJ databases">
        <title>The genome of the rayed Mediterranean limpet Patella caerulea (Linnaeus, 1758).</title>
        <authorList>
            <person name="Anh-Thu Weber A."/>
            <person name="Halstead-Nussloch G."/>
        </authorList>
    </citation>
    <scope>NUCLEOTIDE SEQUENCE [LARGE SCALE GENOMIC DNA]</scope>
    <source>
        <strain evidence="2">AATW-2023a</strain>
        <tissue evidence="2">Whole specimen</tissue>
    </source>
</reference>
<dbReference type="AlphaFoldDB" id="A0AAN8PX39"/>
<feature type="compositionally biased region" description="Polar residues" evidence="1">
    <location>
        <begin position="272"/>
        <end position="298"/>
    </location>
</feature>
<feature type="compositionally biased region" description="Basic and acidic residues" evidence="1">
    <location>
        <begin position="695"/>
        <end position="705"/>
    </location>
</feature>
<feature type="compositionally biased region" description="Basic and acidic residues" evidence="1">
    <location>
        <begin position="901"/>
        <end position="917"/>
    </location>
</feature>
<feature type="compositionally biased region" description="Low complexity" evidence="1">
    <location>
        <begin position="675"/>
        <end position="694"/>
    </location>
</feature>
<feature type="compositionally biased region" description="Basic and acidic residues" evidence="1">
    <location>
        <begin position="713"/>
        <end position="726"/>
    </location>
</feature>
<evidence type="ECO:0000313" key="2">
    <source>
        <dbReference type="EMBL" id="KAK6184754.1"/>
    </source>
</evidence>
<keyword evidence="3" id="KW-1185">Reference proteome</keyword>
<feature type="region of interest" description="Disordered" evidence="1">
    <location>
        <begin position="901"/>
        <end position="923"/>
    </location>
</feature>
<dbReference type="Proteomes" id="UP001347796">
    <property type="component" value="Unassembled WGS sequence"/>
</dbReference>
<protein>
    <submittedName>
        <fullName evidence="2">Uncharacterized protein</fullName>
    </submittedName>
</protein>
<dbReference type="Gene3D" id="2.40.50.960">
    <property type="match status" value="1"/>
</dbReference>
<evidence type="ECO:0000256" key="1">
    <source>
        <dbReference type="SAM" id="MobiDB-lite"/>
    </source>
</evidence>
<gene>
    <name evidence="2" type="ORF">SNE40_007154</name>
</gene>
<dbReference type="EMBL" id="JAZGQO010000006">
    <property type="protein sequence ID" value="KAK6184754.1"/>
    <property type="molecule type" value="Genomic_DNA"/>
</dbReference>
<feature type="compositionally biased region" description="Basic residues" evidence="1">
    <location>
        <begin position="337"/>
        <end position="347"/>
    </location>
</feature>
<feature type="region of interest" description="Disordered" evidence="1">
    <location>
        <begin position="321"/>
        <end position="401"/>
    </location>
</feature>
<proteinExistence type="predicted"/>
<feature type="compositionally biased region" description="Basic and acidic residues" evidence="1">
    <location>
        <begin position="356"/>
        <end position="368"/>
    </location>
</feature>
<feature type="compositionally biased region" description="Polar residues" evidence="1">
    <location>
        <begin position="825"/>
        <end position="837"/>
    </location>
</feature>
<feature type="region of interest" description="Disordered" evidence="1">
    <location>
        <begin position="622"/>
        <end position="726"/>
    </location>
</feature>
<feature type="compositionally biased region" description="Basic and acidic residues" evidence="1">
    <location>
        <begin position="838"/>
        <end position="853"/>
    </location>
</feature>
<feature type="compositionally biased region" description="Basic residues" evidence="1">
    <location>
        <begin position="257"/>
        <end position="266"/>
    </location>
</feature>
<feature type="region of interest" description="Disordered" evidence="1">
    <location>
        <begin position="763"/>
        <end position="791"/>
    </location>
</feature>
<feature type="region of interest" description="Disordered" evidence="1">
    <location>
        <begin position="192"/>
        <end position="298"/>
    </location>
</feature>
<evidence type="ECO:0000313" key="3">
    <source>
        <dbReference type="Proteomes" id="UP001347796"/>
    </source>
</evidence>